<dbReference type="AlphaFoldDB" id="A0A9X2YH79"/>
<feature type="signal peptide" evidence="1">
    <location>
        <begin position="1"/>
        <end position="26"/>
    </location>
</feature>
<reference evidence="2" key="2">
    <citation type="journal article" date="2022" name="BMC Genomics">
        <title>Comparative genome analysis of mycobacteria focusing on tRNA and non-coding RNA.</title>
        <authorList>
            <person name="Behra P.R.K."/>
            <person name="Pettersson B.M.F."/>
            <person name="Ramesh M."/>
            <person name="Das S."/>
            <person name="Dasgupta S."/>
            <person name="Kirsebom L.A."/>
        </authorList>
    </citation>
    <scope>NUCLEOTIDE SEQUENCE</scope>
    <source>
        <strain evidence="2">DSM 45406</strain>
    </source>
</reference>
<accession>A0A9X2YH79</accession>
<feature type="chain" id="PRO_5040742207" description="Keratin associated protein" evidence="1">
    <location>
        <begin position="27"/>
        <end position="80"/>
    </location>
</feature>
<dbReference type="EMBL" id="JACKRN010000991">
    <property type="protein sequence ID" value="MCV7074054.1"/>
    <property type="molecule type" value="Genomic_DNA"/>
</dbReference>
<evidence type="ECO:0000313" key="3">
    <source>
        <dbReference type="EMBL" id="ULP38975.1"/>
    </source>
</evidence>
<reference evidence="2" key="1">
    <citation type="submission" date="2020-07" db="EMBL/GenBank/DDBJ databases">
        <authorList>
            <person name="Pettersson B.M.F."/>
            <person name="Behra P.R.K."/>
            <person name="Ramesh M."/>
            <person name="Das S."/>
            <person name="Dasgupta S."/>
            <person name="Kirsebom L.A."/>
        </authorList>
    </citation>
    <scope>NUCLEOTIDE SEQUENCE</scope>
    <source>
        <strain evidence="2">DSM 45406</strain>
    </source>
</reference>
<evidence type="ECO:0000313" key="2">
    <source>
        <dbReference type="EMBL" id="MCV7074054.1"/>
    </source>
</evidence>
<dbReference type="RefSeq" id="WP_043414994.1">
    <property type="nucleotide sequence ID" value="NZ_CP092427.2"/>
</dbReference>
<dbReference type="EMBL" id="CP092427">
    <property type="protein sequence ID" value="ULP38975.1"/>
    <property type="molecule type" value="Genomic_DNA"/>
</dbReference>
<evidence type="ECO:0000313" key="5">
    <source>
        <dbReference type="Proteomes" id="UP001140272"/>
    </source>
</evidence>
<sequence>MPTLFLAPLLAAGAAAVVAAAPIAAAAPDCTYAGRGDSVCQSPGNAQIVAAPPRVDYQPWGSYPYGGNLIVLGGHPHHGR</sequence>
<evidence type="ECO:0000256" key="1">
    <source>
        <dbReference type="SAM" id="SignalP"/>
    </source>
</evidence>
<keyword evidence="1" id="KW-0732">Signal</keyword>
<keyword evidence="4" id="KW-1185">Reference proteome</keyword>
<name>A0A9X2YH79_9MYCO</name>
<proteinExistence type="predicted"/>
<evidence type="ECO:0000313" key="4">
    <source>
        <dbReference type="Proteomes" id="UP001055159"/>
    </source>
</evidence>
<reference evidence="3" key="3">
    <citation type="submission" date="2022-08" db="EMBL/GenBank/DDBJ databases">
        <title>Whole genome sequencing of non-tuberculosis mycobacteria type-strains.</title>
        <authorList>
            <person name="Igarashi Y."/>
            <person name="Osugi A."/>
            <person name="Mitarai S."/>
        </authorList>
    </citation>
    <scope>NUCLEOTIDE SEQUENCE</scope>
    <source>
        <strain evidence="3">JCM 16372</strain>
    </source>
</reference>
<dbReference type="Proteomes" id="UP001140272">
    <property type="component" value="Unassembled WGS sequence"/>
</dbReference>
<gene>
    <name evidence="2" type="ORF">H7H73_31005</name>
    <name evidence="3" type="ORF">MJO55_11525</name>
</gene>
<dbReference type="Proteomes" id="UP001055159">
    <property type="component" value="Chromosome"/>
</dbReference>
<organism evidence="2 5">
    <name type="scientific">Mycolicibacterium rufum</name>
    <dbReference type="NCBI Taxonomy" id="318424"/>
    <lineage>
        <taxon>Bacteria</taxon>
        <taxon>Bacillati</taxon>
        <taxon>Actinomycetota</taxon>
        <taxon>Actinomycetes</taxon>
        <taxon>Mycobacteriales</taxon>
        <taxon>Mycobacteriaceae</taxon>
        <taxon>Mycolicibacterium</taxon>
    </lineage>
</organism>
<evidence type="ECO:0008006" key="6">
    <source>
        <dbReference type="Google" id="ProtNLM"/>
    </source>
</evidence>
<protein>
    <recommendedName>
        <fullName evidence="6">Keratin associated protein</fullName>
    </recommendedName>
</protein>